<gene>
    <name evidence="4" type="ORF">ACFFSA_22775</name>
</gene>
<proteinExistence type="inferred from homology"/>
<dbReference type="Proteomes" id="UP001589532">
    <property type="component" value="Unassembled WGS sequence"/>
</dbReference>
<dbReference type="Pfam" id="PF16715">
    <property type="entry name" value="CDPS"/>
    <property type="match status" value="1"/>
</dbReference>
<organism evidence="4 5">
    <name type="scientific">Nonomuraea helvata</name>
    <dbReference type="NCBI Taxonomy" id="37484"/>
    <lineage>
        <taxon>Bacteria</taxon>
        <taxon>Bacillati</taxon>
        <taxon>Actinomycetota</taxon>
        <taxon>Actinomycetes</taxon>
        <taxon>Streptosporangiales</taxon>
        <taxon>Streptosporangiaceae</taxon>
        <taxon>Nonomuraea</taxon>
    </lineage>
</organism>
<evidence type="ECO:0000313" key="4">
    <source>
        <dbReference type="EMBL" id="MFB9625916.1"/>
    </source>
</evidence>
<keyword evidence="5" id="KW-1185">Reference proteome</keyword>
<accession>A0ABV5S5T6</accession>
<dbReference type="NCBIfam" id="TIGR04539">
    <property type="entry name" value="tRNA_cyclodipep"/>
    <property type="match status" value="1"/>
</dbReference>
<comment type="similarity">
    <text evidence="1">Belongs to the CDPS family.</text>
</comment>
<name>A0ABV5S5T6_9ACTN</name>
<dbReference type="InterPro" id="IPR030903">
    <property type="entry name" value="CDPS"/>
</dbReference>
<protein>
    <recommendedName>
        <fullName evidence="3">Cyclodipeptide synthase</fullName>
    </recommendedName>
</protein>
<dbReference type="EMBL" id="JBHMBW010000020">
    <property type="protein sequence ID" value="MFB9625916.1"/>
    <property type="molecule type" value="Genomic_DNA"/>
</dbReference>
<sequence>MIGFDPVPLTSRCAQILDGREHAVVGVSALNGYFAPRTIRHLLDWATRTFARVHVLVPGVELAGTLVARGCPAAKAGAKARSAANNTRNRVIRALDALDPSNATVSDWNELAPNRAYGEARTGLERLFATHPAFAEHCLDAVRPIVGVPELSREQAEQALPFLLAELPLVIDTPSILGTGSSVFCYPRPMPMVDLLYAGVLPIHPAPTQGFVSTALTQAVRSDQYLSNVR</sequence>
<dbReference type="Gene3D" id="3.40.50.11710">
    <property type="entry name" value="Cyclodipeptide synthase"/>
    <property type="match status" value="1"/>
</dbReference>
<evidence type="ECO:0000256" key="3">
    <source>
        <dbReference type="ARBA" id="ARBA00030771"/>
    </source>
</evidence>
<evidence type="ECO:0000256" key="2">
    <source>
        <dbReference type="ARBA" id="ARBA00022679"/>
    </source>
</evidence>
<keyword evidence="2" id="KW-0808">Transferase</keyword>
<dbReference type="RefSeq" id="WP_344989413.1">
    <property type="nucleotide sequence ID" value="NZ_BAAAXV010000005.1"/>
</dbReference>
<evidence type="ECO:0000313" key="5">
    <source>
        <dbReference type="Proteomes" id="UP001589532"/>
    </source>
</evidence>
<dbReference type="InterPro" id="IPR038622">
    <property type="entry name" value="CDPS_sf"/>
</dbReference>
<comment type="caution">
    <text evidence="4">The sequence shown here is derived from an EMBL/GenBank/DDBJ whole genome shotgun (WGS) entry which is preliminary data.</text>
</comment>
<evidence type="ECO:0000256" key="1">
    <source>
        <dbReference type="ARBA" id="ARBA00006034"/>
    </source>
</evidence>
<reference evidence="4 5" key="1">
    <citation type="submission" date="2024-09" db="EMBL/GenBank/DDBJ databases">
        <authorList>
            <person name="Sun Q."/>
            <person name="Mori K."/>
        </authorList>
    </citation>
    <scope>NUCLEOTIDE SEQUENCE [LARGE SCALE GENOMIC DNA]</scope>
    <source>
        <strain evidence="4 5">JCM 3143</strain>
    </source>
</reference>